<dbReference type="VEuPathDB" id="FungiDB:H257_11689"/>
<gene>
    <name evidence="2" type="ORF">DYB35_000766</name>
</gene>
<dbReference type="InterPro" id="IPR020635">
    <property type="entry name" value="Tyr_kinase_cat_dom"/>
</dbReference>
<reference evidence="2 3" key="1">
    <citation type="submission" date="2018-08" db="EMBL/GenBank/DDBJ databases">
        <title>Aphanomyces genome sequencing and annotation.</title>
        <authorList>
            <person name="Minardi D."/>
            <person name="Oidtmann B."/>
            <person name="Van Der Giezen M."/>
            <person name="Studholme D.J."/>
        </authorList>
    </citation>
    <scope>NUCLEOTIDE SEQUENCE [LARGE SCALE GENOMIC DNA]</scope>
    <source>
        <strain evidence="2 3">Sv</strain>
    </source>
</reference>
<dbReference type="AlphaFoldDB" id="A0A418DK01"/>
<evidence type="ECO:0000313" key="2">
    <source>
        <dbReference type="EMBL" id="RHY95732.1"/>
    </source>
</evidence>
<dbReference type="PROSITE" id="PS00108">
    <property type="entry name" value="PROTEIN_KINASE_ST"/>
    <property type="match status" value="1"/>
</dbReference>
<accession>A0A418DK01</accession>
<dbReference type="PANTHER" id="PTHR44329">
    <property type="entry name" value="SERINE/THREONINE-PROTEIN KINASE TNNI3K-RELATED"/>
    <property type="match status" value="1"/>
</dbReference>
<name>A0A418DK01_APHAT</name>
<dbReference type="SUPFAM" id="SSF56112">
    <property type="entry name" value="Protein kinase-like (PK-like)"/>
    <property type="match status" value="1"/>
</dbReference>
<organism evidence="2 3">
    <name type="scientific">Aphanomyces astaci</name>
    <name type="common">Crayfish plague agent</name>
    <dbReference type="NCBI Taxonomy" id="112090"/>
    <lineage>
        <taxon>Eukaryota</taxon>
        <taxon>Sar</taxon>
        <taxon>Stramenopiles</taxon>
        <taxon>Oomycota</taxon>
        <taxon>Saprolegniomycetes</taxon>
        <taxon>Saprolegniales</taxon>
        <taxon>Verrucalvaceae</taxon>
        <taxon>Aphanomyces</taxon>
    </lineage>
</organism>
<dbReference type="Pfam" id="PF07714">
    <property type="entry name" value="PK_Tyr_Ser-Thr"/>
    <property type="match status" value="1"/>
</dbReference>
<dbReference type="InterPro" id="IPR051681">
    <property type="entry name" value="Ser/Thr_Kinases-Pseudokinases"/>
</dbReference>
<dbReference type="SMART" id="SM00219">
    <property type="entry name" value="TyrKc"/>
    <property type="match status" value="1"/>
</dbReference>
<evidence type="ECO:0000313" key="3">
    <source>
        <dbReference type="Proteomes" id="UP000285712"/>
    </source>
</evidence>
<protein>
    <recommendedName>
        <fullName evidence="1">Protein kinase domain-containing protein</fullName>
    </recommendedName>
</protein>
<dbReference type="GO" id="GO:0004713">
    <property type="term" value="F:protein tyrosine kinase activity"/>
    <property type="evidence" value="ECO:0007669"/>
    <property type="project" value="InterPro"/>
</dbReference>
<dbReference type="EMBL" id="QUTG01002566">
    <property type="protein sequence ID" value="RHY95732.1"/>
    <property type="molecule type" value="Genomic_DNA"/>
</dbReference>
<comment type="caution">
    <text evidence="2">The sequence shown here is derived from an EMBL/GenBank/DDBJ whole genome shotgun (WGS) entry which is preliminary data.</text>
</comment>
<dbReference type="Proteomes" id="UP000285712">
    <property type="component" value="Unassembled WGS sequence"/>
</dbReference>
<dbReference type="InterPro" id="IPR008271">
    <property type="entry name" value="Ser/Thr_kinase_AS"/>
</dbReference>
<dbReference type="InterPro" id="IPR011009">
    <property type="entry name" value="Kinase-like_dom_sf"/>
</dbReference>
<dbReference type="InterPro" id="IPR000719">
    <property type="entry name" value="Prot_kinase_dom"/>
</dbReference>
<dbReference type="GO" id="GO:0005524">
    <property type="term" value="F:ATP binding"/>
    <property type="evidence" value="ECO:0007669"/>
    <property type="project" value="InterPro"/>
</dbReference>
<dbReference type="Gene3D" id="1.10.510.10">
    <property type="entry name" value="Transferase(Phosphotransferase) domain 1"/>
    <property type="match status" value="1"/>
</dbReference>
<dbReference type="PROSITE" id="PS50011">
    <property type="entry name" value="PROTEIN_KINASE_DOM"/>
    <property type="match status" value="1"/>
</dbReference>
<sequence>MDRGDLKHVLDQPKPSIASVKPRNDETTTFFPWSDKVQCMLAIAEGLVYLHSMDVIHRDFKSRNVLLDFQKAPEILKENYYTVAADVYSFGMVISPSWTRMKFRTPTRSTEKVAMANDGMPDIWTGKPLVDTAIMSMVIHGDIHPMMSGQCPPWVQCLAFEPENRPTAMQVAAVVRVHLKQRINYSHSWFPPAPSMVGAAAATATDAMLRKFQIAEFSDIRFTSHVGRPFDVTMATMNGNLPLRLWLRCVDTDMKWECTVHDTTLEATGKVFVWDSSHVINALHVALSQSKAPCPEATFVQLALVLLEQDSARMVLTIDPDSPLGSTYAFPLARSVVAPMTLMQTAMDKLERENDVLRRAIAAPARSVSVVATSKLKVPRDTFLTWSVLGWLDPAQFALTPLTDAVVLVQSGKYCVTVQGQFEHRHGHNAMVLFVNGMAAAAPPGSKAVDVMNITHVMDVPAHAYVQVLHRGGNFLKAGATLGLYWLGPSTT</sequence>
<proteinExistence type="predicted"/>
<evidence type="ECO:0000259" key="1">
    <source>
        <dbReference type="PROSITE" id="PS50011"/>
    </source>
</evidence>
<feature type="domain" description="Protein kinase" evidence="1">
    <location>
        <begin position="1"/>
        <end position="190"/>
    </location>
</feature>
<dbReference type="PANTHER" id="PTHR44329:SF214">
    <property type="entry name" value="PROTEIN KINASE DOMAIN-CONTAINING PROTEIN"/>
    <property type="match status" value="1"/>
</dbReference>
<dbReference type="InterPro" id="IPR001245">
    <property type="entry name" value="Ser-Thr/Tyr_kinase_cat_dom"/>
</dbReference>
<dbReference type="GO" id="GO:0004674">
    <property type="term" value="F:protein serine/threonine kinase activity"/>
    <property type="evidence" value="ECO:0007669"/>
    <property type="project" value="TreeGrafter"/>
</dbReference>